<protein>
    <submittedName>
        <fullName evidence="10">Signal peptide peptidase SppA</fullName>
    </submittedName>
</protein>
<dbReference type="InterPro" id="IPR002142">
    <property type="entry name" value="Peptidase_S49"/>
</dbReference>
<evidence type="ECO:0000256" key="7">
    <source>
        <dbReference type="PIRSR" id="PIRSR001217-1"/>
    </source>
</evidence>
<dbReference type="GO" id="GO:0016020">
    <property type="term" value="C:membrane"/>
    <property type="evidence" value="ECO:0007669"/>
    <property type="project" value="UniProtKB-SubCell"/>
</dbReference>
<dbReference type="RefSeq" id="WP_115956167.1">
    <property type="nucleotide sequence ID" value="NZ_CP028374.1"/>
</dbReference>
<feature type="active site" description="Proton donor/acceptor" evidence="7">
    <location>
        <position position="210"/>
    </location>
</feature>
<proteinExistence type="inferred from homology"/>
<keyword evidence="5" id="KW-0720">Serine protease</keyword>
<evidence type="ECO:0000256" key="4">
    <source>
        <dbReference type="ARBA" id="ARBA00022801"/>
    </source>
</evidence>
<feature type="transmembrane region" description="Helical" evidence="8">
    <location>
        <begin position="21"/>
        <end position="44"/>
    </location>
</feature>
<dbReference type="GO" id="GO:0008236">
    <property type="term" value="F:serine-type peptidase activity"/>
    <property type="evidence" value="ECO:0007669"/>
    <property type="project" value="UniProtKB-KW"/>
</dbReference>
<dbReference type="NCBIfam" id="TIGR00705">
    <property type="entry name" value="SppA_67K"/>
    <property type="match status" value="1"/>
</dbReference>
<evidence type="ECO:0000313" key="11">
    <source>
        <dbReference type="Proteomes" id="UP000256856"/>
    </source>
</evidence>
<dbReference type="KEGG" id="ppet:C9I82_383"/>
<accession>A0A346E034</accession>
<feature type="domain" description="Peptidase S49" evidence="9">
    <location>
        <begin position="142"/>
        <end position="258"/>
    </location>
</feature>
<reference evidence="10 11" key="1">
    <citation type="submission" date="2018-03" db="EMBL/GenBank/DDBJ databases">
        <title>A parallel universe: an anciently diverged bacterial symbiosis in a Hawaiian planthopper (Hemiptera: Cixiidae) reveals rearranged nutritional responsibilities.</title>
        <authorList>
            <person name="Bennett G."/>
            <person name="Mao M."/>
        </authorList>
    </citation>
    <scope>NUCLEOTIDE SEQUENCE [LARGE SCALE GENOMIC DNA]</scope>
    <source>
        <strain evidence="10 11">OLIH</strain>
    </source>
</reference>
<dbReference type="InterPro" id="IPR004634">
    <property type="entry name" value="Pept_S49_pIV"/>
</dbReference>
<dbReference type="SUPFAM" id="SSF52096">
    <property type="entry name" value="ClpP/crotonase"/>
    <property type="match status" value="2"/>
</dbReference>
<evidence type="ECO:0000256" key="3">
    <source>
        <dbReference type="ARBA" id="ARBA00022670"/>
    </source>
</evidence>
<dbReference type="CDD" id="cd07018">
    <property type="entry name" value="S49_SppA_67K_type"/>
    <property type="match status" value="1"/>
</dbReference>
<dbReference type="Gene3D" id="3.90.226.10">
    <property type="entry name" value="2-enoyl-CoA Hydratase, Chain A, domain 1"/>
    <property type="match status" value="2"/>
</dbReference>
<dbReference type="InterPro" id="IPR029045">
    <property type="entry name" value="ClpP/crotonase-like_dom_sf"/>
</dbReference>
<evidence type="ECO:0000256" key="2">
    <source>
        <dbReference type="ARBA" id="ARBA00008683"/>
    </source>
</evidence>
<dbReference type="InterPro" id="IPR004635">
    <property type="entry name" value="Pept_S49_SppA"/>
</dbReference>
<organism evidence="10 11">
    <name type="scientific">Candidatus Purcelliella pentastirinorum</name>
    <dbReference type="NCBI Taxonomy" id="472834"/>
    <lineage>
        <taxon>Bacteria</taxon>
        <taxon>Pseudomonadati</taxon>
        <taxon>Pseudomonadota</taxon>
        <taxon>Gammaproteobacteria</taxon>
        <taxon>Enterobacterales</taxon>
        <taxon>Enterobacteriaceae</taxon>
        <taxon>Candidatus Purcelliella</taxon>
    </lineage>
</organism>
<dbReference type="Proteomes" id="UP000256856">
    <property type="component" value="Chromosome"/>
</dbReference>
<dbReference type="PIRSF" id="PIRSF001217">
    <property type="entry name" value="Protease_4_SppA"/>
    <property type="match status" value="1"/>
</dbReference>
<feature type="domain" description="Peptidase S49" evidence="9">
    <location>
        <begin position="395"/>
        <end position="545"/>
    </location>
</feature>
<keyword evidence="8" id="KW-1133">Transmembrane helix</keyword>
<evidence type="ECO:0000256" key="6">
    <source>
        <dbReference type="ARBA" id="ARBA00023136"/>
    </source>
</evidence>
<evidence type="ECO:0000256" key="5">
    <source>
        <dbReference type="ARBA" id="ARBA00022825"/>
    </source>
</evidence>
<dbReference type="OrthoDB" id="9764363at2"/>
<dbReference type="GO" id="GO:0006465">
    <property type="term" value="P:signal peptide processing"/>
    <property type="evidence" value="ECO:0007669"/>
    <property type="project" value="InterPro"/>
</dbReference>
<keyword evidence="3" id="KW-0645">Protease</keyword>
<keyword evidence="6 8" id="KW-0472">Membrane</keyword>
<keyword evidence="11" id="KW-1185">Reference proteome</keyword>
<dbReference type="InterPro" id="IPR047272">
    <property type="entry name" value="S49_SppA_C"/>
</dbReference>
<dbReference type="EMBL" id="CP028374">
    <property type="protein sequence ID" value="AXN02339.1"/>
    <property type="molecule type" value="Genomic_DNA"/>
</dbReference>
<sequence>MFVFFIQNVVYFFKKLLKFLSFIRICIFNFLFISVILLVFMFFFHVNFFNMSATSRFKALRINLVGNLIDKPINDNNFNKFFHTFFKNNDIVLKENSLFDIINRIRLAKEDCSISGIVLDLKDFLSSDLSSLIYLGKVLMEFRSSGKYIYALGDNYTQTQYFLASFSNKIYLSPEGVVDLHGFSIYNLYYKDFLNKLRVNTHVFRAGIYKSAVEPFIFNKMSTSSKKIYNNLTNNLWKNYLLTISRNRHINIHRVFPDIDNMLLKLKIVNGDYSKYAKYLGLIDIIKPRTLVEKDFEKIFGINKESKTYNFIDIYDYYPKSNKSSVSFNVAVIVINGIISDIKSPLGISNSDLIINQIRYARLTNSIKAIILRINSPGGSVSASEKIYNELLTLKYTGKPLIVSMGGMAASGGYWITTTSNYIIGDCNTITGSIGVFGILNTLDRSLHSIGINSDGVSTSVLSDISIFRSLPVKVKQIIQLNILHKYNNFIKLVSLSRNKTICQIDKIAKGHIWLGKEAKSNGLIDELGDFDSAVSKAIELANLKYVNLYWFNNSENILSFVIDQLKIFVNDIFLNKVNNSFSVQLVNNYINNSYYFFNKKNTIYSFCFFNLCLI</sequence>
<dbReference type="NCBIfam" id="TIGR00706">
    <property type="entry name" value="SppA_dom"/>
    <property type="match status" value="1"/>
</dbReference>
<dbReference type="Pfam" id="PF01343">
    <property type="entry name" value="Peptidase_S49"/>
    <property type="match status" value="2"/>
</dbReference>
<evidence type="ECO:0000259" key="9">
    <source>
        <dbReference type="Pfam" id="PF01343"/>
    </source>
</evidence>
<evidence type="ECO:0000256" key="1">
    <source>
        <dbReference type="ARBA" id="ARBA00004370"/>
    </source>
</evidence>
<gene>
    <name evidence="10" type="ORF">C9I82_383</name>
</gene>
<dbReference type="AlphaFoldDB" id="A0A346E034"/>
<dbReference type="CDD" id="cd07023">
    <property type="entry name" value="S49_Sppa_N_C"/>
    <property type="match status" value="1"/>
</dbReference>
<dbReference type="PANTHER" id="PTHR33209">
    <property type="entry name" value="PROTEASE 4"/>
    <property type="match status" value="1"/>
</dbReference>
<keyword evidence="8" id="KW-0812">Transmembrane</keyword>
<comment type="similarity">
    <text evidence="2">Belongs to the peptidase S49 family.</text>
</comment>
<comment type="subcellular location">
    <subcellularLocation>
        <location evidence="1">Membrane</location>
    </subcellularLocation>
</comment>
<dbReference type="PANTHER" id="PTHR33209:SF1">
    <property type="entry name" value="PEPTIDASE S49 DOMAIN-CONTAINING PROTEIN"/>
    <property type="match status" value="1"/>
</dbReference>
<dbReference type="InterPro" id="IPR047217">
    <property type="entry name" value="S49_SppA_67K_type_N"/>
</dbReference>
<name>A0A346E034_9ENTR</name>
<evidence type="ECO:0000313" key="10">
    <source>
        <dbReference type="EMBL" id="AXN02339.1"/>
    </source>
</evidence>
<evidence type="ECO:0000256" key="8">
    <source>
        <dbReference type="SAM" id="Phobius"/>
    </source>
</evidence>
<feature type="active site" description="Nucleophile" evidence="7">
    <location>
        <position position="411"/>
    </location>
</feature>
<keyword evidence="4" id="KW-0378">Hydrolase</keyword>